<proteinExistence type="predicted"/>
<evidence type="ECO:0000313" key="1">
    <source>
        <dbReference type="EMBL" id="VAW58785.1"/>
    </source>
</evidence>
<dbReference type="Pfam" id="PF03692">
    <property type="entry name" value="CxxCxxCC"/>
    <property type="match status" value="1"/>
</dbReference>
<evidence type="ECO:0008006" key="2">
    <source>
        <dbReference type="Google" id="ProtNLM"/>
    </source>
</evidence>
<name>A0A3B0WS14_9ZZZZ</name>
<reference evidence="1" key="1">
    <citation type="submission" date="2018-06" db="EMBL/GenBank/DDBJ databases">
        <authorList>
            <person name="Zhirakovskaya E."/>
        </authorList>
    </citation>
    <scope>NUCLEOTIDE SEQUENCE</scope>
</reference>
<sequence length="123" mass="14124">MAAKSCGVNCDEGRKIGCKTYCCRLLVRLTPEEMLPTNDGSISKGFIDKDEDGYCMHFDRNNFNCAIWNKRPEICRKYDCNTDYLLQIAIRKSFNNIVDLTTLANTVKVEKEDYILIPYSSCE</sequence>
<dbReference type="EMBL" id="UOFH01000036">
    <property type="protein sequence ID" value="VAW58785.1"/>
    <property type="molecule type" value="Genomic_DNA"/>
</dbReference>
<gene>
    <name evidence="1" type="ORF">MNBD_GAMMA08-1503</name>
</gene>
<protein>
    <recommendedName>
        <fullName evidence="2">Zinc/iron-chelating domain-containing protein</fullName>
    </recommendedName>
</protein>
<dbReference type="InterPro" id="IPR005358">
    <property type="entry name" value="Puta_zinc/iron-chelating_dom"/>
</dbReference>
<organism evidence="1">
    <name type="scientific">hydrothermal vent metagenome</name>
    <dbReference type="NCBI Taxonomy" id="652676"/>
    <lineage>
        <taxon>unclassified sequences</taxon>
        <taxon>metagenomes</taxon>
        <taxon>ecological metagenomes</taxon>
    </lineage>
</organism>
<accession>A0A3B0WS14</accession>
<dbReference type="AlphaFoldDB" id="A0A3B0WS14"/>